<proteinExistence type="predicted"/>
<organism evidence="1 2">
    <name type="scientific">candidate division WS6 bacterium OLB20</name>
    <dbReference type="NCBI Taxonomy" id="1617426"/>
    <lineage>
        <taxon>Bacteria</taxon>
        <taxon>Candidatus Dojkabacteria</taxon>
    </lineage>
</organism>
<evidence type="ECO:0000313" key="2">
    <source>
        <dbReference type="Proteomes" id="UP000070457"/>
    </source>
</evidence>
<dbReference type="STRING" id="1617426.TR69_WS6001001516"/>
<evidence type="ECO:0000313" key="1">
    <source>
        <dbReference type="EMBL" id="KXK25713.1"/>
    </source>
</evidence>
<gene>
    <name evidence="1" type="ORF">TR69_WS6001001516</name>
</gene>
<dbReference type="EMBL" id="JYNZ01000007">
    <property type="protein sequence ID" value="KXK25713.1"/>
    <property type="molecule type" value="Genomic_DNA"/>
</dbReference>
<dbReference type="AlphaFoldDB" id="A0A136LVM4"/>
<dbReference type="Proteomes" id="UP000070457">
    <property type="component" value="Unassembled WGS sequence"/>
</dbReference>
<sequence>MHRKYQQSWRDLQVKLERRLEDSKQKANASKCPDCTNRLYFLEGGFLCPVCGFSAESVYTDL</sequence>
<accession>A0A136LVM4</accession>
<protein>
    <recommendedName>
        <fullName evidence="3">TFIIB-type domain-containing protein</fullName>
    </recommendedName>
</protein>
<reference evidence="1 2" key="1">
    <citation type="submission" date="2015-02" db="EMBL/GenBank/DDBJ databases">
        <title>Improved understanding of the partial-nitritation anammox process through 23 genomes representing the majority of the microbial community.</title>
        <authorList>
            <person name="Speth D.R."/>
            <person name="In T Zandt M."/>
            <person name="Guerrero Cruz S."/>
            <person name="Jetten M.S."/>
            <person name="Dutilh B.E."/>
        </authorList>
    </citation>
    <scope>NUCLEOTIDE SEQUENCE [LARGE SCALE GENOMIC DNA]</scope>
    <source>
        <strain evidence="1">OLB20</strain>
    </source>
</reference>
<comment type="caution">
    <text evidence="1">The sequence shown here is derived from an EMBL/GenBank/DDBJ whole genome shotgun (WGS) entry which is preliminary data.</text>
</comment>
<name>A0A136LVM4_9BACT</name>
<evidence type="ECO:0008006" key="3">
    <source>
        <dbReference type="Google" id="ProtNLM"/>
    </source>
</evidence>